<reference evidence="1" key="1">
    <citation type="journal article" date="2014" name="Int. J. Syst. Evol. Microbiol.">
        <title>Complete genome sequence of Corynebacterium casei LMG S-19264T (=DSM 44701T), isolated from a smear-ripened cheese.</title>
        <authorList>
            <consortium name="US DOE Joint Genome Institute (JGI-PGF)"/>
            <person name="Walter F."/>
            <person name="Albersmeier A."/>
            <person name="Kalinowski J."/>
            <person name="Ruckert C."/>
        </authorList>
    </citation>
    <scope>NUCLEOTIDE SEQUENCE</scope>
    <source>
        <strain evidence="1">CCM 7217</strain>
    </source>
</reference>
<evidence type="ECO:0008006" key="3">
    <source>
        <dbReference type="Google" id="ProtNLM"/>
    </source>
</evidence>
<dbReference type="AlphaFoldDB" id="A0A830E4C3"/>
<evidence type="ECO:0000313" key="2">
    <source>
        <dbReference type="Proteomes" id="UP000646833"/>
    </source>
</evidence>
<comment type="caution">
    <text evidence="1">The sequence shown here is derived from an EMBL/GenBank/DDBJ whole genome shotgun (WGS) entry which is preliminary data.</text>
</comment>
<dbReference type="Proteomes" id="UP000646833">
    <property type="component" value="Unassembled WGS sequence"/>
</dbReference>
<reference evidence="1" key="2">
    <citation type="submission" date="2020-09" db="EMBL/GenBank/DDBJ databases">
        <authorList>
            <person name="Sun Q."/>
            <person name="Sedlacek I."/>
        </authorList>
    </citation>
    <scope>NUCLEOTIDE SEQUENCE</scope>
    <source>
        <strain evidence="1">CCM 7217</strain>
    </source>
</reference>
<gene>
    <name evidence="1" type="ORF">GCM10007209_13560</name>
</gene>
<dbReference type="GO" id="GO:0006355">
    <property type="term" value="P:regulation of DNA-templated transcription"/>
    <property type="evidence" value="ECO:0007669"/>
    <property type="project" value="InterPro"/>
</dbReference>
<evidence type="ECO:0000313" key="1">
    <source>
        <dbReference type="EMBL" id="GGC53141.1"/>
    </source>
</evidence>
<accession>A0A830E4C3</accession>
<name>A0A830E4C3_9EURY</name>
<sequence length="61" mass="6901">MSRNVTVSVSMPIEMVDDIEEIAKVHKMSRAGYIRHLIRQAPDSPFRVPEHKLTDEAPAEA</sequence>
<organism evidence="1 2">
    <name type="scientific">Haloferax sulfurifontis</name>
    <dbReference type="NCBI Taxonomy" id="255616"/>
    <lineage>
        <taxon>Archaea</taxon>
        <taxon>Methanobacteriati</taxon>
        <taxon>Methanobacteriota</taxon>
        <taxon>Stenosarchaea group</taxon>
        <taxon>Halobacteria</taxon>
        <taxon>Halobacteriales</taxon>
        <taxon>Haloferacaceae</taxon>
        <taxon>Haloferax</taxon>
    </lineage>
</organism>
<dbReference type="InterPro" id="IPR010985">
    <property type="entry name" value="Ribbon_hlx_hlx"/>
</dbReference>
<proteinExistence type="predicted"/>
<dbReference type="EMBL" id="BMCI01000002">
    <property type="protein sequence ID" value="GGC53141.1"/>
    <property type="molecule type" value="Genomic_DNA"/>
</dbReference>
<protein>
    <recommendedName>
        <fullName evidence="3">CopG family transcriptional regulator</fullName>
    </recommendedName>
</protein>
<dbReference type="SUPFAM" id="SSF47598">
    <property type="entry name" value="Ribbon-helix-helix"/>
    <property type="match status" value="1"/>
</dbReference>
<dbReference type="RefSeq" id="WP_042666125.1">
    <property type="nucleotide sequence ID" value="NZ_BMCI01000002.1"/>
</dbReference>
<dbReference type="CDD" id="cd22231">
    <property type="entry name" value="RHH_NikR_HicB-like"/>
    <property type="match status" value="1"/>
</dbReference>